<dbReference type="InterPro" id="IPR015947">
    <property type="entry name" value="PUA-like_sf"/>
</dbReference>
<accession>A0ABY4W618</accession>
<dbReference type="RefSeq" id="WP_251934671.1">
    <property type="nucleotide sequence ID" value="NZ_CP098747.1"/>
</dbReference>
<dbReference type="Gene3D" id="2.30.130.40">
    <property type="entry name" value="LON domain-like"/>
    <property type="match status" value="1"/>
</dbReference>
<dbReference type="EMBL" id="CP098747">
    <property type="protein sequence ID" value="USG61568.1"/>
    <property type="molecule type" value="Genomic_DNA"/>
</dbReference>
<keyword evidence="3" id="KW-1185">Reference proteome</keyword>
<dbReference type="InterPro" id="IPR046336">
    <property type="entry name" value="Lon_prtase_N_sf"/>
</dbReference>
<evidence type="ECO:0000313" key="2">
    <source>
        <dbReference type="EMBL" id="USG61568.1"/>
    </source>
</evidence>
<proteinExistence type="predicted"/>
<dbReference type="PANTHER" id="PTHR46732">
    <property type="entry name" value="ATP-DEPENDENT PROTEASE LA (LON) DOMAIN PROTEIN"/>
    <property type="match status" value="1"/>
</dbReference>
<evidence type="ECO:0000259" key="1">
    <source>
        <dbReference type="PROSITE" id="PS51787"/>
    </source>
</evidence>
<sequence>MTGLEELPSVLPIFPLTGALLLTTGQLPLNIFEPRYLAMVNDAMETHRLIGMIQPRDPDSTLLEPEIYSVGCAGKICEYAKLPNGMLRITLEGVCRFRILEELNVSTQYRQIRADFDTYKQDRTEIHNQQIDRDALHEALHHFLEFENDAKDWQALDHLEDDSLINSLSMICPFSPAEKQALLEAKDIFSRSELLISLLQMMLQHDQMHNTVQ</sequence>
<protein>
    <submittedName>
        <fullName evidence="2">LON peptidase substrate-binding domain-containing protein</fullName>
    </submittedName>
</protein>
<dbReference type="PANTHER" id="PTHR46732:SF8">
    <property type="entry name" value="ATP-DEPENDENT PROTEASE LA (LON) DOMAIN PROTEIN"/>
    <property type="match status" value="1"/>
</dbReference>
<dbReference type="SMART" id="SM00464">
    <property type="entry name" value="LON"/>
    <property type="match status" value="1"/>
</dbReference>
<dbReference type="PROSITE" id="PS51787">
    <property type="entry name" value="LON_N"/>
    <property type="match status" value="1"/>
</dbReference>
<dbReference type="InterPro" id="IPR003111">
    <property type="entry name" value="Lon_prtase_N"/>
</dbReference>
<dbReference type="SUPFAM" id="SSF88697">
    <property type="entry name" value="PUA domain-like"/>
    <property type="match status" value="1"/>
</dbReference>
<dbReference type="Pfam" id="PF02190">
    <property type="entry name" value="LON_substr_bdg"/>
    <property type="match status" value="1"/>
</dbReference>
<organism evidence="2 3">
    <name type="scientific">Sneathiella marina</name>
    <dbReference type="NCBI Taxonomy" id="2950108"/>
    <lineage>
        <taxon>Bacteria</taxon>
        <taxon>Pseudomonadati</taxon>
        <taxon>Pseudomonadota</taxon>
        <taxon>Alphaproteobacteria</taxon>
        <taxon>Sneathiellales</taxon>
        <taxon>Sneathiellaceae</taxon>
        <taxon>Sneathiella</taxon>
    </lineage>
</organism>
<dbReference type="Proteomes" id="UP001056291">
    <property type="component" value="Chromosome"/>
</dbReference>
<reference evidence="2" key="1">
    <citation type="submission" date="2022-06" db="EMBL/GenBank/DDBJ databases">
        <title>Sneathiella actinostolidae sp. nov., isolated from a sea anemonein the Western Pacific Ocean.</title>
        <authorList>
            <person name="Wei M.J."/>
        </authorList>
    </citation>
    <scope>NUCLEOTIDE SEQUENCE</scope>
    <source>
        <strain evidence="2">PHK-P5</strain>
    </source>
</reference>
<evidence type="ECO:0000313" key="3">
    <source>
        <dbReference type="Proteomes" id="UP001056291"/>
    </source>
</evidence>
<name>A0ABY4W618_9PROT</name>
<feature type="domain" description="Lon N-terminal" evidence="1">
    <location>
        <begin position="11"/>
        <end position="203"/>
    </location>
</feature>
<gene>
    <name evidence="2" type="ORF">NBZ79_01075</name>
</gene>